<protein>
    <submittedName>
        <fullName evidence="1">Uncharacterized protein</fullName>
    </submittedName>
</protein>
<dbReference type="EMBL" id="JARK01001386">
    <property type="protein sequence ID" value="EYC11656.1"/>
    <property type="molecule type" value="Genomic_DNA"/>
</dbReference>
<dbReference type="AlphaFoldDB" id="A0A016U9P8"/>
<comment type="caution">
    <text evidence="1">The sequence shown here is derived from an EMBL/GenBank/DDBJ whole genome shotgun (WGS) entry which is preliminary data.</text>
</comment>
<organism evidence="1 2">
    <name type="scientific">Ancylostoma ceylanicum</name>
    <dbReference type="NCBI Taxonomy" id="53326"/>
    <lineage>
        <taxon>Eukaryota</taxon>
        <taxon>Metazoa</taxon>
        <taxon>Ecdysozoa</taxon>
        <taxon>Nematoda</taxon>
        <taxon>Chromadorea</taxon>
        <taxon>Rhabditida</taxon>
        <taxon>Rhabditina</taxon>
        <taxon>Rhabditomorpha</taxon>
        <taxon>Strongyloidea</taxon>
        <taxon>Ancylostomatidae</taxon>
        <taxon>Ancylostomatinae</taxon>
        <taxon>Ancylostoma</taxon>
    </lineage>
</organism>
<accession>A0A016U9P8</accession>
<gene>
    <name evidence="1" type="primary">Acey_s0050.g2028</name>
    <name evidence="1" type="ORF">Y032_0050g2028</name>
</gene>
<sequence length="128" mass="14615">MSSCFSVLYPRYKLFLNARKLQRISDNAVWYGVNSKCTQLEPRRGFPSCLCPAGPAASVQQTAREPRRGFNSCLRIFGVDYTALVITNTLFNSYHNHNDERCKRRVKEGVVGSHSHRLCMIGSRKKLM</sequence>
<name>A0A016U9P8_9BILA</name>
<proteinExistence type="predicted"/>
<evidence type="ECO:0000313" key="1">
    <source>
        <dbReference type="EMBL" id="EYC11656.1"/>
    </source>
</evidence>
<evidence type="ECO:0000313" key="2">
    <source>
        <dbReference type="Proteomes" id="UP000024635"/>
    </source>
</evidence>
<dbReference type="Proteomes" id="UP000024635">
    <property type="component" value="Unassembled WGS sequence"/>
</dbReference>
<reference evidence="2" key="1">
    <citation type="journal article" date="2015" name="Nat. Genet.">
        <title>The genome and transcriptome of the zoonotic hookworm Ancylostoma ceylanicum identify infection-specific gene families.</title>
        <authorList>
            <person name="Schwarz E.M."/>
            <person name="Hu Y."/>
            <person name="Antoshechkin I."/>
            <person name="Miller M.M."/>
            <person name="Sternberg P.W."/>
            <person name="Aroian R.V."/>
        </authorList>
    </citation>
    <scope>NUCLEOTIDE SEQUENCE</scope>
    <source>
        <strain evidence="2">HY135</strain>
    </source>
</reference>
<keyword evidence="2" id="KW-1185">Reference proteome</keyword>